<reference evidence="2" key="1">
    <citation type="journal article" date="2011" name="PLoS ONE">
        <title>The entomopathogenic bacterial endosymbionts xenorhabdus and photorhabdus: convergent lifestyles from divergent genomes.</title>
        <authorList>
            <person name="Chaston J.M."/>
            <person name="Suen G."/>
            <person name="Tucker S.L."/>
            <person name="Andersen A.W."/>
            <person name="Bhasin A."/>
            <person name="Bode E."/>
            <person name="Bode H.B."/>
            <person name="Brachmann A.O."/>
            <person name="Cowles C.E."/>
            <person name="Cowles K.N."/>
            <person name="Darby C."/>
            <person name="de Leon L."/>
            <person name="Drace K."/>
            <person name="Du Z."/>
            <person name="Givaudan A."/>
            <person name="Herbert Tran E.E."/>
            <person name="Jewell K.A."/>
            <person name="Knack J.J."/>
            <person name="Krasomil-Osterfeld K.C."/>
            <person name="Kukor R."/>
            <person name="Lanois A."/>
            <person name="Latreille P."/>
            <person name="Leimgruber N.K."/>
            <person name="Lipke C.M."/>
            <person name="Liu R."/>
            <person name="Lu X."/>
            <person name="Martens E.C."/>
            <person name="Marri P.R."/>
            <person name="Medigue C."/>
            <person name="Menard M.L."/>
            <person name="Miller N.M."/>
            <person name="Morales-Soto N."/>
            <person name="Norton S."/>
            <person name="Ogier J.C."/>
            <person name="Orchard S.S."/>
            <person name="Park D."/>
            <person name="Park Y."/>
            <person name="Qurollo B.A."/>
            <person name="Sugar D.R."/>
            <person name="Richards G.R."/>
            <person name="Rouy Z."/>
            <person name="Slominski B."/>
            <person name="Slominski K."/>
            <person name="Snyder H."/>
            <person name="Tjaden B.C."/>
            <person name="van der Hoeven R."/>
            <person name="Welch R.D."/>
            <person name="Wheeler C."/>
            <person name="Xiang B."/>
            <person name="Barbazuk B."/>
            <person name="Gaudriault S."/>
            <person name="Goodner B."/>
            <person name="Slater S.C."/>
            <person name="Forst S."/>
            <person name="Goldman B.S."/>
            <person name="Goodrich-Blair H."/>
        </authorList>
    </citation>
    <scope>NUCLEOTIDE SEQUENCE [LARGE SCALE GENOMIC DNA]</scope>
    <source>
        <strain evidence="2">SS-2004</strain>
    </source>
</reference>
<feature type="domain" description="Prolyl 4-hydroxylase alpha subunit Fe(2+) 2OG dioxygenase" evidence="1">
    <location>
        <begin position="129"/>
        <end position="243"/>
    </location>
</feature>
<protein>
    <recommendedName>
        <fullName evidence="1">Prolyl 4-hydroxylase alpha subunit Fe(2+) 2OG dioxygenase domain-containing protein</fullName>
    </recommendedName>
</protein>
<evidence type="ECO:0000313" key="3">
    <source>
        <dbReference type="Proteomes" id="UP000002045"/>
    </source>
</evidence>
<dbReference type="eggNOG" id="ENOG5030BIC">
    <property type="taxonomic scope" value="Bacteria"/>
</dbReference>
<dbReference type="PATRIC" id="fig|406818.4.peg.570"/>
<gene>
    <name evidence="2" type="ordered locus">XBJ1_0617</name>
</gene>
<dbReference type="Gene3D" id="2.60.120.620">
    <property type="entry name" value="q2cbj1_9rhob like domain"/>
    <property type="match status" value="1"/>
</dbReference>
<evidence type="ECO:0000259" key="1">
    <source>
        <dbReference type="Pfam" id="PF13640"/>
    </source>
</evidence>
<evidence type="ECO:0000313" key="2">
    <source>
        <dbReference type="EMBL" id="CBJ79761.1"/>
    </source>
</evidence>
<dbReference type="RefSeq" id="WP_012987215.1">
    <property type="nucleotide sequence ID" value="NC_013892.1"/>
</dbReference>
<dbReference type="AlphaFoldDB" id="D3UWI7"/>
<dbReference type="HOGENOM" id="CLU_072365_0_0_6"/>
<sequence length="256" mass="28487">MIIETDRLNSACIEKLAKQEILAIRIKKFIPTSLAEKISEKILGKGFDKYLNAPSIGRIGMAFYETENKALRVADYFENVLNNINELRQRCSPYLSPIDQLRCVLDEVWPAGAQLETLYGKKMYVGLSRVVEPGVTFLAHHDIFAKDAPDSFRAKSLQAQFAANVYLSMPNEGGALQVWKNKLSPEEFDSMRRDSYGIEPSLLGKPALEVQPDAGELLIFNAQCMHAVTAGIGSSRLSLSCFIGYRGEAAPLSFWS</sequence>
<dbReference type="EMBL" id="FN667741">
    <property type="protein sequence ID" value="CBJ79761.1"/>
    <property type="molecule type" value="Genomic_DNA"/>
</dbReference>
<accession>D3UWI7</accession>
<dbReference type="STRING" id="406818.XBJ1_0617"/>
<organism evidence="2 3">
    <name type="scientific">Xenorhabdus bovienii (strain SS-2004)</name>
    <name type="common">Xenorhabdus nematophila subsp. bovienii</name>
    <dbReference type="NCBI Taxonomy" id="406818"/>
    <lineage>
        <taxon>Bacteria</taxon>
        <taxon>Pseudomonadati</taxon>
        <taxon>Pseudomonadota</taxon>
        <taxon>Gammaproteobacteria</taxon>
        <taxon>Enterobacterales</taxon>
        <taxon>Morganellaceae</taxon>
        <taxon>Xenorhabdus</taxon>
    </lineage>
</organism>
<dbReference type="Pfam" id="PF13640">
    <property type="entry name" value="2OG-FeII_Oxy_3"/>
    <property type="match status" value="1"/>
</dbReference>
<dbReference type="KEGG" id="xbo:XBJ1_0617"/>
<dbReference type="Proteomes" id="UP000002045">
    <property type="component" value="Chromosome"/>
</dbReference>
<proteinExistence type="predicted"/>
<name>D3UWI7_XENBS</name>
<dbReference type="InterPro" id="IPR044862">
    <property type="entry name" value="Pro_4_hyd_alph_FE2OG_OXY"/>
</dbReference>